<dbReference type="GO" id="GO:0005524">
    <property type="term" value="F:ATP binding"/>
    <property type="evidence" value="ECO:0007669"/>
    <property type="project" value="InterPro"/>
</dbReference>
<feature type="domain" description="Protein kinase" evidence="8">
    <location>
        <begin position="544"/>
        <end position="856"/>
    </location>
</feature>
<dbReference type="PROSITE" id="PS00109">
    <property type="entry name" value="PROTEIN_KINASE_TYR"/>
    <property type="match status" value="1"/>
</dbReference>
<feature type="transmembrane region" description="Helical" evidence="6">
    <location>
        <begin position="476"/>
        <end position="499"/>
    </location>
</feature>
<dbReference type="InterPro" id="IPR001245">
    <property type="entry name" value="Ser-Thr/Tyr_kinase_cat_dom"/>
</dbReference>
<dbReference type="GO" id="GO:0005886">
    <property type="term" value="C:plasma membrane"/>
    <property type="evidence" value="ECO:0007669"/>
    <property type="project" value="TreeGrafter"/>
</dbReference>
<evidence type="ECO:0000256" key="1">
    <source>
        <dbReference type="ARBA" id="ARBA00011902"/>
    </source>
</evidence>
<dbReference type="InterPro" id="IPR020635">
    <property type="entry name" value="Tyr_kinase_cat_dom"/>
</dbReference>
<evidence type="ECO:0000313" key="10">
    <source>
        <dbReference type="EnsemblMetazoa" id="OVOC7438.1"/>
    </source>
</evidence>
<dbReference type="InterPro" id="IPR036116">
    <property type="entry name" value="FN3_sf"/>
</dbReference>
<dbReference type="OMA" id="MRAENCQ"/>
<dbReference type="PANTHER" id="PTHR24416:SF583">
    <property type="entry name" value="RECEPTOR PROTEIN-TYROSINE KINASE"/>
    <property type="match status" value="1"/>
</dbReference>
<dbReference type="InterPro" id="IPR000719">
    <property type="entry name" value="Prot_kinase_dom"/>
</dbReference>
<name>A0A8R1TYV9_ONCVO</name>
<keyword evidence="3" id="KW-0677">Repeat</keyword>
<evidence type="ECO:0000256" key="6">
    <source>
        <dbReference type="SAM" id="Phobius"/>
    </source>
</evidence>
<dbReference type="PRINTS" id="PR00109">
    <property type="entry name" value="TYRKINASE"/>
</dbReference>
<dbReference type="SUPFAM" id="SSF56112">
    <property type="entry name" value="Protein kinase-like (PK-like)"/>
    <property type="match status" value="1"/>
</dbReference>
<dbReference type="InterPro" id="IPR008266">
    <property type="entry name" value="Tyr_kinase_AS"/>
</dbReference>
<evidence type="ECO:0000256" key="2">
    <source>
        <dbReference type="ARBA" id="ARBA00022679"/>
    </source>
</evidence>
<evidence type="ECO:0000256" key="7">
    <source>
        <dbReference type="SAM" id="SignalP"/>
    </source>
</evidence>
<dbReference type="InterPro" id="IPR011009">
    <property type="entry name" value="Kinase-like_dom_sf"/>
</dbReference>
<dbReference type="GO" id="GO:0007169">
    <property type="term" value="P:cell surface receptor protein tyrosine kinase signaling pathway"/>
    <property type="evidence" value="ECO:0007669"/>
    <property type="project" value="TreeGrafter"/>
</dbReference>
<dbReference type="Proteomes" id="UP000024404">
    <property type="component" value="Unassembled WGS sequence"/>
</dbReference>
<dbReference type="GO" id="GO:0043235">
    <property type="term" value="C:receptor complex"/>
    <property type="evidence" value="ECO:0007669"/>
    <property type="project" value="TreeGrafter"/>
</dbReference>
<dbReference type="EnsemblMetazoa" id="OVOC7438.1">
    <property type="protein sequence ID" value="OVOC7438.1"/>
    <property type="gene ID" value="WBGene00244247"/>
</dbReference>
<dbReference type="EMBL" id="CMVM020000201">
    <property type="status" value="NOT_ANNOTATED_CDS"/>
    <property type="molecule type" value="Genomic_DNA"/>
</dbReference>
<feature type="signal peptide" evidence="7">
    <location>
        <begin position="1"/>
        <end position="18"/>
    </location>
</feature>
<dbReference type="AlphaFoldDB" id="A0A8R1TYV9"/>
<keyword evidence="7" id="KW-0732">Signal</keyword>
<accession>A0A8R1TYV9</accession>
<dbReference type="SMART" id="SM00219">
    <property type="entry name" value="TyrKc"/>
    <property type="match status" value="1"/>
</dbReference>
<evidence type="ECO:0000256" key="3">
    <source>
        <dbReference type="ARBA" id="ARBA00022737"/>
    </source>
</evidence>
<evidence type="ECO:0000259" key="8">
    <source>
        <dbReference type="PROSITE" id="PS50011"/>
    </source>
</evidence>
<keyword evidence="6" id="KW-0472">Membrane</keyword>
<reference evidence="10" key="2">
    <citation type="submission" date="2022-06" db="UniProtKB">
        <authorList>
            <consortium name="EnsemblMetazoa"/>
        </authorList>
    </citation>
    <scope>IDENTIFICATION</scope>
</reference>
<keyword evidence="6" id="KW-0812">Transmembrane</keyword>
<dbReference type="EC" id="2.7.10.1" evidence="1"/>
<dbReference type="InterPro" id="IPR050122">
    <property type="entry name" value="RTK"/>
</dbReference>
<feature type="domain" description="Fibronectin type-III" evidence="9">
    <location>
        <begin position="90"/>
        <end position="181"/>
    </location>
</feature>
<dbReference type="PROSITE" id="PS50853">
    <property type="entry name" value="FN3"/>
    <property type="match status" value="1"/>
</dbReference>
<evidence type="ECO:0000256" key="4">
    <source>
        <dbReference type="ARBA" id="ARBA00022777"/>
    </source>
</evidence>
<keyword evidence="6" id="KW-1133">Transmembrane helix</keyword>
<dbReference type="Gene3D" id="3.30.200.20">
    <property type="entry name" value="Phosphorylase Kinase, domain 1"/>
    <property type="match status" value="1"/>
</dbReference>
<proteinExistence type="predicted"/>
<dbReference type="CDD" id="cd00063">
    <property type="entry name" value="FN3"/>
    <property type="match status" value="1"/>
</dbReference>
<dbReference type="PANTHER" id="PTHR24416">
    <property type="entry name" value="TYROSINE-PROTEIN KINASE RECEPTOR"/>
    <property type="match status" value="1"/>
</dbReference>
<dbReference type="Gene3D" id="1.10.510.10">
    <property type="entry name" value="Transferase(Phosphotransferase) domain 1"/>
    <property type="match status" value="1"/>
</dbReference>
<dbReference type="InterPro" id="IPR003961">
    <property type="entry name" value="FN3_dom"/>
</dbReference>
<dbReference type="PROSITE" id="PS50011">
    <property type="entry name" value="PROTEIN_KINASE_DOM"/>
    <property type="match status" value="1"/>
</dbReference>
<feature type="compositionally biased region" description="Basic and acidic residues" evidence="5">
    <location>
        <begin position="882"/>
        <end position="891"/>
    </location>
</feature>
<dbReference type="CDD" id="cd00192">
    <property type="entry name" value="PTKc"/>
    <property type="match status" value="1"/>
</dbReference>
<keyword evidence="2" id="KW-0808">Transferase</keyword>
<dbReference type="GO" id="GO:0004714">
    <property type="term" value="F:transmembrane receptor protein tyrosine kinase activity"/>
    <property type="evidence" value="ECO:0007669"/>
    <property type="project" value="UniProtKB-EC"/>
</dbReference>
<sequence length="935" mass="106770">MYQLWVLFLFIILLLINGEKSINSDLSQVRICQLRCIAKCIIDDKQSSDYCEEQCKKNVANDLCGDKIRDKEFCWKTCGGNLNEGTKPEKPKSIKWSYTPSYSINITWDGDGTLYLLEMMKKSGGNQYVQNVLSSTTSLINYTKSEIDFCNVLLFRIASVTSGGISNFSDIQRIPPSSPEIVQNITVQSLEYINQSFIENGYYSNGTIKLVLQYEAPKYDWPLGEKDIKVDLLFHMVSCNIADLSKAVPAPEFMISEKPRCLVANFGADLMYRKCQFLYYVSSVQSRRCGTTKTNNDFSEKSMKPLKISNPCIDNPVIHHSPMCGQVEGFNYRILNDHINSDNLNTNMIVNVTFRSTLIRRKPLYFVAFYGDAKPFDREIDVELLGVDMQRILGNATNCPKFHPNGTCAIKLNLVNVSIIITNLRMNKLYGVTICAVIDPKNLTFPEVSGVTLGMKSKANKIFIDSAAFKKNRPNLLKGIIAGCAATLLLLIVGTFIWFQRRQNAKIKMHKLKLEQMKHNNDLRYIDMPKKQDIWELERRNLIIYDDQKLGSGAFGSVYKGRLIGIAKGNKNAQSTLGVNLMRAENCDVAVKKLLEYADQVSKTEFLNEISLMKTLGYHERLVNMLACITDTEPYCLIVEYCSDGDLLHFLRKRCAYMMKLTEMDIDFDESNLNEKINSDLVITLKQLLMFAVQISYGLEYLSQKGFVHRDVAARNILVHDKINAKIGDFGLCRYIYRDCANYKSKGGRLPIKWMSPEAVKYYEFTTKSDVWSFGILMFEIITLGGSPYPGIQPDEMLEYLEAGKRMDQPDNCPNNYYEVMCNCWMQEPLLRPSFGTIRQKLASQLEDITDEYSYLKLDNQRDYYNKDSKETEENDSTVELSKVEKSRANDPFDNALSTDEPKDYSDKRSVLSHDIRDRNVISNGFQQIGTIVKV</sequence>
<evidence type="ECO:0000259" key="9">
    <source>
        <dbReference type="PROSITE" id="PS50853"/>
    </source>
</evidence>
<evidence type="ECO:0000256" key="5">
    <source>
        <dbReference type="SAM" id="MobiDB-lite"/>
    </source>
</evidence>
<keyword evidence="4" id="KW-0418">Kinase</keyword>
<organism evidence="10 11">
    <name type="scientific">Onchocerca volvulus</name>
    <dbReference type="NCBI Taxonomy" id="6282"/>
    <lineage>
        <taxon>Eukaryota</taxon>
        <taxon>Metazoa</taxon>
        <taxon>Ecdysozoa</taxon>
        <taxon>Nematoda</taxon>
        <taxon>Chromadorea</taxon>
        <taxon>Rhabditida</taxon>
        <taxon>Spirurina</taxon>
        <taxon>Spiruromorpha</taxon>
        <taxon>Filarioidea</taxon>
        <taxon>Onchocercidae</taxon>
        <taxon>Onchocerca</taxon>
    </lineage>
</organism>
<evidence type="ECO:0000313" key="11">
    <source>
        <dbReference type="Proteomes" id="UP000024404"/>
    </source>
</evidence>
<feature type="region of interest" description="Disordered" evidence="5">
    <location>
        <begin position="866"/>
        <end position="908"/>
    </location>
</feature>
<reference evidence="11" key="1">
    <citation type="submission" date="2013-10" db="EMBL/GenBank/DDBJ databases">
        <title>Genome sequencing of Onchocerca volvulus.</title>
        <authorList>
            <person name="Cotton J."/>
            <person name="Tsai J."/>
            <person name="Stanley E."/>
            <person name="Tracey A."/>
            <person name="Holroyd N."/>
            <person name="Lustigman S."/>
            <person name="Berriman M."/>
        </authorList>
    </citation>
    <scope>NUCLEOTIDE SEQUENCE</scope>
</reference>
<dbReference type="FunFam" id="1.10.510.10:FF:000994">
    <property type="entry name" value="Hypoxia Inhibited Receptor tyrosine kinase"/>
    <property type="match status" value="1"/>
</dbReference>
<dbReference type="Pfam" id="PF07714">
    <property type="entry name" value="PK_Tyr_Ser-Thr"/>
    <property type="match status" value="1"/>
</dbReference>
<protein>
    <recommendedName>
        <fullName evidence="1">receptor protein-tyrosine kinase</fullName>
        <ecNumber evidence="1">2.7.10.1</ecNumber>
    </recommendedName>
</protein>
<dbReference type="SUPFAM" id="SSF49265">
    <property type="entry name" value="Fibronectin type III"/>
    <property type="match status" value="1"/>
</dbReference>
<keyword evidence="11" id="KW-1185">Reference proteome</keyword>
<feature type="chain" id="PRO_5035874887" description="receptor protein-tyrosine kinase" evidence="7">
    <location>
        <begin position="19"/>
        <end position="935"/>
    </location>
</feature>